<dbReference type="GO" id="GO:0005737">
    <property type="term" value="C:cytoplasm"/>
    <property type="evidence" value="ECO:0007669"/>
    <property type="project" value="TreeGrafter"/>
</dbReference>
<keyword evidence="3" id="KW-0813">Transport</keyword>
<reference evidence="5" key="1">
    <citation type="submission" date="2024-01" db="EMBL/GenBank/DDBJ databases">
        <authorList>
            <person name="Webb A."/>
        </authorList>
    </citation>
    <scope>NUCLEOTIDE SEQUENCE</scope>
    <source>
        <strain evidence="5">Pm1</strain>
    </source>
</reference>
<comment type="subcellular location">
    <subcellularLocation>
        <location evidence="1">Nucleus</location>
    </subcellularLocation>
</comment>
<organism evidence="5 6">
    <name type="scientific">Peronospora matthiolae</name>
    <dbReference type="NCBI Taxonomy" id="2874970"/>
    <lineage>
        <taxon>Eukaryota</taxon>
        <taxon>Sar</taxon>
        <taxon>Stramenopiles</taxon>
        <taxon>Oomycota</taxon>
        <taxon>Peronosporomycetes</taxon>
        <taxon>Peronosporales</taxon>
        <taxon>Peronosporaceae</taxon>
        <taxon>Peronospora</taxon>
    </lineage>
</organism>
<comment type="caution">
    <text evidence="5">The sequence shown here is derived from an EMBL/GenBank/DDBJ whole genome shotgun (WGS) entry which is preliminary data.</text>
</comment>
<dbReference type="EMBL" id="CAKLBY020000378">
    <property type="protein sequence ID" value="CAK7947437.1"/>
    <property type="molecule type" value="Genomic_DNA"/>
</dbReference>
<evidence type="ECO:0000313" key="5">
    <source>
        <dbReference type="EMBL" id="CAK7947437.1"/>
    </source>
</evidence>
<evidence type="ECO:0008006" key="7">
    <source>
        <dbReference type="Google" id="ProtNLM"/>
    </source>
</evidence>
<dbReference type="GO" id="GO:0006606">
    <property type="term" value="P:protein import into nucleus"/>
    <property type="evidence" value="ECO:0007669"/>
    <property type="project" value="TreeGrafter"/>
</dbReference>
<dbReference type="InterPro" id="IPR051345">
    <property type="entry name" value="Importin_beta-like_NTR"/>
</dbReference>
<evidence type="ECO:0000256" key="4">
    <source>
        <dbReference type="ARBA" id="ARBA00023242"/>
    </source>
</evidence>
<dbReference type="GO" id="GO:0005634">
    <property type="term" value="C:nucleus"/>
    <property type="evidence" value="ECO:0007669"/>
    <property type="project" value="UniProtKB-SubCell"/>
</dbReference>
<dbReference type="PANTHER" id="PTHR12363">
    <property type="entry name" value="TRANSPORTIN 3 AND IMPORTIN 13"/>
    <property type="match status" value="1"/>
</dbReference>
<evidence type="ECO:0000313" key="6">
    <source>
        <dbReference type="Proteomes" id="UP001162060"/>
    </source>
</evidence>
<proteinExistence type="inferred from homology"/>
<dbReference type="InterPro" id="IPR016024">
    <property type="entry name" value="ARM-type_fold"/>
</dbReference>
<dbReference type="Proteomes" id="UP001162060">
    <property type="component" value="Unassembled WGS sequence"/>
</dbReference>
<sequence length="1029" mass="114705">MAHGSESVVSEALRQLYNPLSSPRTRERADTLLQQVQRSPSAAQAALAVLQAPLVDTEDVEHNAFVRIRRAFSASTMYGTVASFSTDNAGDWTSVDQDAPQHERDDKHFKVMALDVWNVLTGLNGTKEELQVQTHLALTVAVLLLRILEPQGDNIMARAVESLVENQQYPVCDGVTTALTNFAVLLTLKVLPEEVKNKRVHFTSAKRGQCNDMVTECAPHVVQTILPSIAAAIDASGEQEQLRGLLLQTVASWMDHGTVVPAVLIENGLLDRSFRETLVPATSVYAFQVVREVVYACRHGEHVELMEIVMRKFVELGKHIQERIAGSENSVAFCLVDSARAMSECGQAFIMYFVDCTQDVQSGSLVYEFLDTILVFTSSNNLDVSNETIDFWIHFRTYVSGKHEQHMCIFEPFISRLLTILIERTQYPEGFKYFSEADKERYHLYRSEVRNVFRALATVTVASEDEFIVDAIHAIFRQYEAADSSKLLPSNWWQRTEVYVHALSALSKSIREEDTSLVPRLFECLSRKEPSHYALVRTITIFLGVTSHWFARHPEYLSTFAFQIISNSFELTENDVEFPTSQRDTEDHVGAVALCKLTLRCGSHFFNPLWIDALVHLYRSNLAALGGLTCERLMGNSARLVVDSICNILATVSYENALPVVDELSAIMFADLAARYSQLTVVPVDFLCEIFDHLLVLATRVPMQVDRETSHPVLCVLQKQWGVLETIVCVHGCCEKVTERFCALLVGVFESLRSQALELASAIMPALVEQLSRSHDGSYLGVIRSIFGCAGNDEATAVSLTRVMIITSESSMNKIAADGSVDKNPGLTIALLSLVATCATYHPLILVQSNQLEGALALALHALKSLNPEVEAAALNFLLELGSLYGQIRRTPDHLLQGSEFTGKMLLHQHIQTLLFDKDVQYHVLIALFVAGARGTPPNSVGKIAEVVQSCWVHFGRLRAEALIHRLLFDTNFAGSRVSERARTDFLDLVSTPACIEDSRKFKRVLKTFCDHLRRKLITHSANRNVIAS</sequence>
<gene>
    <name evidence="5" type="ORF">PM001_LOCUS32587</name>
</gene>
<accession>A0AAV1VMF1</accession>
<dbReference type="PANTHER" id="PTHR12363:SF33">
    <property type="entry name" value="IMPORTIN-13"/>
    <property type="match status" value="1"/>
</dbReference>
<dbReference type="Gene3D" id="1.25.10.10">
    <property type="entry name" value="Leucine-rich Repeat Variant"/>
    <property type="match status" value="1"/>
</dbReference>
<protein>
    <recommendedName>
        <fullName evidence="7">Exportin-1/Importin-beta-like domain-containing protein</fullName>
    </recommendedName>
</protein>
<dbReference type="InterPro" id="IPR011989">
    <property type="entry name" value="ARM-like"/>
</dbReference>
<evidence type="ECO:0000256" key="3">
    <source>
        <dbReference type="ARBA" id="ARBA00022448"/>
    </source>
</evidence>
<evidence type="ECO:0000256" key="1">
    <source>
        <dbReference type="ARBA" id="ARBA00004123"/>
    </source>
</evidence>
<comment type="similarity">
    <text evidence="2">Belongs to the importin beta family.</text>
</comment>
<dbReference type="SUPFAM" id="SSF48371">
    <property type="entry name" value="ARM repeat"/>
    <property type="match status" value="1"/>
</dbReference>
<name>A0AAV1VMF1_9STRA</name>
<keyword evidence="4" id="KW-0539">Nucleus</keyword>
<dbReference type="AlphaFoldDB" id="A0AAV1VMF1"/>
<evidence type="ECO:0000256" key="2">
    <source>
        <dbReference type="ARBA" id="ARBA00007991"/>
    </source>
</evidence>